<dbReference type="PANTHER" id="PTHR47642">
    <property type="entry name" value="ATP-DEPENDENT DNA HELICASE"/>
    <property type="match status" value="1"/>
</dbReference>
<dbReference type="InterPro" id="IPR027417">
    <property type="entry name" value="P-loop_NTPase"/>
</dbReference>
<dbReference type="OrthoDB" id="2986975at2759"/>
<feature type="domain" description="DNA helicase Pif1-like 2B" evidence="1">
    <location>
        <begin position="198"/>
        <end position="228"/>
    </location>
</feature>
<gene>
    <name evidence="2" type="ORF">FISHEDRAFT_42281</name>
</gene>
<dbReference type="Pfam" id="PF21530">
    <property type="entry name" value="Pif1_2B_dom"/>
    <property type="match status" value="1"/>
</dbReference>
<evidence type="ECO:0000259" key="1">
    <source>
        <dbReference type="Pfam" id="PF21530"/>
    </source>
</evidence>
<dbReference type="InterPro" id="IPR049163">
    <property type="entry name" value="Pif1-like_2B_dom"/>
</dbReference>
<reference evidence="2 3" key="1">
    <citation type="journal article" date="2015" name="Fungal Genet. Biol.">
        <title>Evolution of novel wood decay mechanisms in Agaricales revealed by the genome sequences of Fistulina hepatica and Cylindrobasidium torrendii.</title>
        <authorList>
            <person name="Floudas D."/>
            <person name="Held B.W."/>
            <person name="Riley R."/>
            <person name="Nagy L.G."/>
            <person name="Koehler G."/>
            <person name="Ransdell A.S."/>
            <person name="Younus H."/>
            <person name="Chow J."/>
            <person name="Chiniquy J."/>
            <person name="Lipzen A."/>
            <person name="Tritt A."/>
            <person name="Sun H."/>
            <person name="Haridas S."/>
            <person name="LaButti K."/>
            <person name="Ohm R.A."/>
            <person name="Kues U."/>
            <person name="Blanchette R.A."/>
            <person name="Grigoriev I.V."/>
            <person name="Minto R.E."/>
            <person name="Hibbett D.S."/>
        </authorList>
    </citation>
    <scope>NUCLEOTIDE SEQUENCE [LARGE SCALE GENOMIC DNA]</scope>
    <source>
        <strain evidence="2 3">ATCC 64428</strain>
    </source>
</reference>
<sequence length="324" mass="37303">YLAIDKFSMLAKTFLACLAKHITIGKMLPGTNSLSDPFGDMNIAEALFYPPQRSDMKGMTIGRELYESFLTVVILHRQMRVTDEVWHDFLTHLREGRVTEDHITMLRMLVVTDEDYIVTNFNEYPWTEMSLITPQHGVCLEWNAVAVRKHCQKVQEMLFVWRAEDKIKDRDLTIIERLEYAVTMCKGKKNIGDDLPWELEMTIGTKVTIIKNLNINAGIVNGSQGTVVKNFLDPDEGDYDESQEMVKLTHPPVCILIQLERTSAPRLEGLEENIVPIQPSQQIFKIHVKKGKNMTAKTVKRRQYPMTLAYAFTDYCSKGKTRNR</sequence>
<organism evidence="2 3">
    <name type="scientific">Fistulina hepatica ATCC 64428</name>
    <dbReference type="NCBI Taxonomy" id="1128425"/>
    <lineage>
        <taxon>Eukaryota</taxon>
        <taxon>Fungi</taxon>
        <taxon>Dikarya</taxon>
        <taxon>Basidiomycota</taxon>
        <taxon>Agaricomycotina</taxon>
        <taxon>Agaricomycetes</taxon>
        <taxon>Agaricomycetidae</taxon>
        <taxon>Agaricales</taxon>
        <taxon>Fistulinaceae</taxon>
        <taxon>Fistulina</taxon>
    </lineage>
</organism>
<dbReference type="EMBL" id="KN881759">
    <property type="protein sequence ID" value="KIY48992.1"/>
    <property type="molecule type" value="Genomic_DNA"/>
</dbReference>
<name>A0A0D7ADC7_9AGAR</name>
<proteinExistence type="predicted"/>
<protein>
    <recommendedName>
        <fullName evidence="1">DNA helicase Pif1-like 2B domain-containing protein</fullName>
    </recommendedName>
</protein>
<keyword evidence="3" id="KW-1185">Reference proteome</keyword>
<dbReference type="AlphaFoldDB" id="A0A0D7ADC7"/>
<dbReference type="Proteomes" id="UP000054144">
    <property type="component" value="Unassembled WGS sequence"/>
</dbReference>
<accession>A0A0D7ADC7</accession>
<feature type="non-terminal residue" evidence="2">
    <location>
        <position position="1"/>
    </location>
</feature>
<evidence type="ECO:0000313" key="3">
    <source>
        <dbReference type="Proteomes" id="UP000054144"/>
    </source>
</evidence>
<dbReference type="SUPFAM" id="SSF52540">
    <property type="entry name" value="P-loop containing nucleoside triphosphate hydrolases"/>
    <property type="match status" value="1"/>
</dbReference>
<evidence type="ECO:0000313" key="2">
    <source>
        <dbReference type="EMBL" id="KIY48992.1"/>
    </source>
</evidence>
<dbReference type="InterPro" id="IPR051055">
    <property type="entry name" value="PIF1_helicase"/>
</dbReference>